<dbReference type="Proteomes" id="UP000024404">
    <property type="component" value="Unassembled WGS sequence"/>
</dbReference>
<evidence type="ECO:0000256" key="3">
    <source>
        <dbReference type="ARBA" id="ARBA00021009"/>
    </source>
</evidence>
<dbReference type="GO" id="GO:0009060">
    <property type="term" value="P:aerobic respiration"/>
    <property type="evidence" value="ECO:0007669"/>
    <property type="project" value="TreeGrafter"/>
</dbReference>
<dbReference type="Pfam" id="PF00146">
    <property type="entry name" value="NADHdh"/>
    <property type="match status" value="2"/>
</dbReference>
<keyword evidence="10" id="KW-0520">NAD</keyword>
<evidence type="ECO:0000256" key="1">
    <source>
        <dbReference type="ARBA" id="ARBA00004141"/>
    </source>
</evidence>
<dbReference type="OMA" id="MSFWINI"/>
<evidence type="ECO:0000256" key="10">
    <source>
        <dbReference type="RuleBase" id="RU000471"/>
    </source>
</evidence>
<dbReference type="PANTHER" id="PTHR11432:SF3">
    <property type="entry name" value="NADH-UBIQUINONE OXIDOREDUCTASE CHAIN 1"/>
    <property type="match status" value="1"/>
</dbReference>
<sequence>MGGSQCRVGPNKVGYSGVLQALFDGLKLLKKEQLLLFLVDLHRAPFDLSECESELVRGFNVEYSGVGFAAFFLVE</sequence>
<dbReference type="EMBL" id="CMVM020000837">
    <property type="status" value="NOT_ANNOTATED_CDS"/>
    <property type="molecule type" value="Genomic_DNA"/>
</dbReference>
<accession>A0A8R1TN17</accession>
<evidence type="ECO:0000256" key="8">
    <source>
        <dbReference type="ARBA" id="ARBA00023136"/>
    </source>
</evidence>
<proteinExistence type="inferred from homology"/>
<keyword evidence="12" id="KW-1185">Reference proteome</keyword>
<evidence type="ECO:0000256" key="6">
    <source>
        <dbReference type="ARBA" id="ARBA00022989"/>
    </source>
</evidence>
<evidence type="ECO:0000256" key="5">
    <source>
        <dbReference type="ARBA" id="ARBA00022692"/>
    </source>
</evidence>
<dbReference type="GO" id="GO:0003954">
    <property type="term" value="F:NADH dehydrogenase activity"/>
    <property type="evidence" value="ECO:0007669"/>
    <property type="project" value="TreeGrafter"/>
</dbReference>
<protein>
    <recommendedName>
        <fullName evidence="3">NADH-ubiquinone oxidoreductase chain 1</fullName>
    </recommendedName>
    <alternativeName>
        <fullName evidence="9">NADH dehydrogenase subunit 1</fullName>
    </alternativeName>
</protein>
<evidence type="ECO:0000256" key="7">
    <source>
        <dbReference type="ARBA" id="ARBA00023075"/>
    </source>
</evidence>
<name>A0A8R1TN17_ONCVO</name>
<keyword evidence="4" id="KW-0813">Transport</keyword>
<comment type="similarity">
    <text evidence="2 10">Belongs to the complex I subunit 1 family.</text>
</comment>
<dbReference type="InterPro" id="IPR018086">
    <property type="entry name" value="NADH_UbQ_OxRdtase_su1_CS"/>
</dbReference>
<dbReference type="InterPro" id="IPR001694">
    <property type="entry name" value="NADH_UbQ_OxRdtase_su1/FPO"/>
</dbReference>
<evidence type="ECO:0000313" key="11">
    <source>
        <dbReference type="EnsemblMetazoa" id="OVOC12868.1"/>
    </source>
</evidence>
<evidence type="ECO:0000313" key="12">
    <source>
        <dbReference type="Proteomes" id="UP000024404"/>
    </source>
</evidence>
<keyword evidence="5 10" id="KW-0812">Transmembrane</keyword>
<evidence type="ECO:0000256" key="9">
    <source>
        <dbReference type="ARBA" id="ARBA00031024"/>
    </source>
</evidence>
<comment type="subcellular location">
    <subcellularLocation>
        <location evidence="1">Membrane</location>
        <topology evidence="1">Multi-pass membrane protein</topology>
    </subcellularLocation>
    <subcellularLocation>
        <location evidence="10">Mitochondrion inner membrane</location>
        <topology evidence="10">Multi-pass membrane protein</topology>
    </subcellularLocation>
</comment>
<reference evidence="12" key="1">
    <citation type="submission" date="2013-10" db="EMBL/GenBank/DDBJ databases">
        <title>Genome sequencing of Onchocerca volvulus.</title>
        <authorList>
            <person name="Cotton J."/>
            <person name="Tsai J."/>
            <person name="Stanley E."/>
            <person name="Tracey A."/>
            <person name="Holroyd N."/>
            <person name="Lustigman S."/>
            <person name="Berriman M."/>
        </authorList>
    </citation>
    <scope>NUCLEOTIDE SEQUENCE</scope>
</reference>
<organism evidence="11 12">
    <name type="scientific">Onchocerca volvulus</name>
    <dbReference type="NCBI Taxonomy" id="6282"/>
    <lineage>
        <taxon>Eukaryota</taxon>
        <taxon>Metazoa</taxon>
        <taxon>Ecdysozoa</taxon>
        <taxon>Nematoda</taxon>
        <taxon>Chromadorea</taxon>
        <taxon>Rhabditida</taxon>
        <taxon>Spirurina</taxon>
        <taxon>Spiruromorpha</taxon>
        <taxon>Filarioidea</taxon>
        <taxon>Onchocercidae</taxon>
        <taxon>Onchocerca</taxon>
    </lineage>
</organism>
<dbReference type="EnsemblMetazoa" id="OVOC12868.1">
    <property type="protein sequence ID" value="OVOC12868.1"/>
    <property type="gene ID" value="WBGene00249677"/>
</dbReference>
<dbReference type="PROSITE" id="PS00667">
    <property type="entry name" value="COMPLEX1_ND1_1"/>
    <property type="match status" value="1"/>
</dbReference>
<keyword evidence="8" id="KW-0472">Membrane</keyword>
<evidence type="ECO:0000256" key="2">
    <source>
        <dbReference type="ARBA" id="ARBA00010535"/>
    </source>
</evidence>
<dbReference type="GO" id="GO:0005743">
    <property type="term" value="C:mitochondrial inner membrane"/>
    <property type="evidence" value="ECO:0007669"/>
    <property type="project" value="UniProtKB-SubCell"/>
</dbReference>
<evidence type="ECO:0000256" key="4">
    <source>
        <dbReference type="ARBA" id="ARBA00022448"/>
    </source>
</evidence>
<keyword evidence="7" id="KW-0830">Ubiquinone</keyword>
<keyword evidence="6" id="KW-1133">Transmembrane helix</keyword>
<dbReference type="AlphaFoldDB" id="A0A8R1TN17"/>
<dbReference type="PROSITE" id="PS00668">
    <property type="entry name" value="COMPLEX1_ND1_2"/>
    <property type="match status" value="1"/>
</dbReference>
<dbReference type="PANTHER" id="PTHR11432">
    <property type="entry name" value="NADH DEHYDROGENASE SUBUNIT 1"/>
    <property type="match status" value="1"/>
</dbReference>
<reference evidence="11" key="2">
    <citation type="submission" date="2022-06" db="UniProtKB">
        <authorList>
            <consortium name="EnsemblMetazoa"/>
        </authorList>
    </citation>
    <scope>IDENTIFICATION</scope>
</reference>